<gene>
    <name evidence="3" type="ORF">VW23_027205</name>
</gene>
<dbReference type="Proteomes" id="UP000095463">
    <property type="component" value="Unassembled WGS sequence"/>
</dbReference>
<feature type="domain" description="AraC effector-binding" evidence="2">
    <location>
        <begin position="3"/>
        <end position="162"/>
    </location>
</feature>
<dbReference type="SUPFAM" id="SSF55136">
    <property type="entry name" value="Probable bacterial effector-binding domain"/>
    <property type="match status" value="1"/>
</dbReference>
<reference evidence="3 4" key="1">
    <citation type="journal article" date="2015" name="Genome Announc.">
        <title>Genome Assemblies of Three Soil-Associated Devosia species: D. insulae, D. limi, and D. soli.</title>
        <authorList>
            <person name="Hassan Y.I."/>
            <person name="Lepp D."/>
            <person name="Zhou T."/>
        </authorList>
    </citation>
    <scope>NUCLEOTIDE SEQUENCE [LARGE SCALE GENOMIC DNA]</scope>
    <source>
        <strain evidence="3 4">DS-56</strain>
    </source>
</reference>
<sequence length="166" mass="18589">MLTLPRIVDRPEVPYFALKRTVTLPFEAEIPGIMATLRSCLHARNVVPTGPVFFKHNLVAMPLIDMEFGVPVERLMPAEGDFVSGILPSGRYAEVTYLGPYDDLMEVNGLLIMWAREHGHSFDARPERSGEWFANRAEIYHTDPEDDKGSASSRTTVSIKLKDANS</sequence>
<dbReference type="Gene3D" id="3.20.80.10">
    <property type="entry name" value="Regulatory factor, effector binding domain"/>
    <property type="match status" value="1"/>
</dbReference>
<name>A0A1E5XKB5_9HYPH</name>
<dbReference type="InterPro" id="IPR029442">
    <property type="entry name" value="GyrI-like"/>
</dbReference>
<keyword evidence="4" id="KW-1185">Reference proteome</keyword>
<dbReference type="InterPro" id="IPR011256">
    <property type="entry name" value="Reg_factor_effector_dom_sf"/>
</dbReference>
<organism evidence="3 4">
    <name type="scientific">Devosia insulae DS-56</name>
    <dbReference type="NCBI Taxonomy" id="1116389"/>
    <lineage>
        <taxon>Bacteria</taxon>
        <taxon>Pseudomonadati</taxon>
        <taxon>Pseudomonadota</taxon>
        <taxon>Alphaproteobacteria</taxon>
        <taxon>Hyphomicrobiales</taxon>
        <taxon>Devosiaceae</taxon>
        <taxon>Devosia</taxon>
    </lineage>
</organism>
<evidence type="ECO:0000259" key="2">
    <source>
        <dbReference type="SMART" id="SM00871"/>
    </source>
</evidence>
<dbReference type="OrthoDB" id="64208at2"/>
<dbReference type="AlphaFoldDB" id="A0A1E5XKB5"/>
<dbReference type="Pfam" id="PF06445">
    <property type="entry name" value="GyrI-like"/>
    <property type="match status" value="1"/>
</dbReference>
<dbReference type="SMART" id="SM00871">
    <property type="entry name" value="AraC_E_bind"/>
    <property type="match status" value="1"/>
</dbReference>
<dbReference type="EMBL" id="LAJE02000339">
    <property type="protein sequence ID" value="OEO29043.1"/>
    <property type="molecule type" value="Genomic_DNA"/>
</dbReference>
<accession>A0A1E5XKB5</accession>
<protein>
    <recommendedName>
        <fullName evidence="2">AraC effector-binding domain-containing protein</fullName>
    </recommendedName>
</protein>
<dbReference type="InterPro" id="IPR010499">
    <property type="entry name" value="AraC_E-bd"/>
</dbReference>
<proteinExistence type="predicted"/>
<evidence type="ECO:0000313" key="3">
    <source>
        <dbReference type="EMBL" id="OEO29043.1"/>
    </source>
</evidence>
<evidence type="ECO:0000313" key="4">
    <source>
        <dbReference type="Proteomes" id="UP000095463"/>
    </source>
</evidence>
<evidence type="ECO:0000256" key="1">
    <source>
        <dbReference type="SAM" id="MobiDB-lite"/>
    </source>
</evidence>
<feature type="compositionally biased region" description="Polar residues" evidence="1">
    <location>
        <begin position="150"/>
        <end position="159"/>
    </location>
</feature>
<dbReference type="RefSeq" id="WP_069911664.1">
    <property type="nucleotide sequence ID" value="NZ_LAJE02000339.1"/>
</dbReference>
<feature type="region of interest" description="Disordered" evidence="1">
    <location>
        <begin position="142"/>
        <end position="166"/>
    </location>
</feature>
<comment type="caution">
    <text evidence="3">The sequence shown here is derived from an EMBL/GenBank/DDBJ whole genome shotgun (WGS) entry which is preliminary data.</text>
</comment>